<feature type="compositionally biased region" description="Basic and acidic residues" evidence="1">
    <location>
        <begin position="1"/>
        <end position="29"/>
    </location>
</feature>
<reference evidence="4" key="1">
    <citation type="submission" date="2019-09" db="EMBL/GenBank/DDBJ databases">
        <title>Mumia zhuanghuii sp. nov. isolated from the intestinal contents of plateau pika (Ochotona curzoniae) in the Qinghai-Tibet plateau of China.</title>
        <authorList>
            <person name="Tian Z."/>
        </authorList>
    </citation>
    <scope>NUCLEOTIDE SEQUENCE [LARGE SCALE GENOMIC DNA]</scope>
    <source>
        <strain evidence="4">L-031</strain>
    </source>
</reference>
<dbReference type="Pfam" id="PF13625">
    <property type="entry name" value="Helicase_C_3"/>
    <property type="match status" value="1"/>
</dbReference>
<dbReference type="InterPro" id="IPR032830">
    <property type="entry name" value="XPB/Ssl2_N"/>
</dbReference>
<evidence type="ECO:0000259" key="2">
    <source>
        <dbReference type="Pfam" id="PF13625"/>
    </source>
</evidence>
<dbReference type="KEGG" id="mlz:F6J85_12380"/>
<feature type="domain" description="Helicase XPB/Ssl2 N-terminal" evidence="2">
    <location>
        <begin position="350"/>
        <end position="473"/>
    </location>
</feature>
<evidence type="ECO:0000313" key="4">
    <source>
        <dbReference type="Proteomes" id="UP000325516"/>
    </source>
</evidence>
<protein>
    <recommendedName>
        <fullName evidence="2">Helicase XPB/Ssl2 N-terminal domain-containing protein</fullName>
    </recommendedName>
</protein>
<evidence type="ECO:0000313" key="3">
    <source>
        <dbReference type="EMBL" id="QEW03806.1"/>
    </source>
</evidence>
<proteinExistence type="predicted"/>
<dbReference type="EMBL" id="CP044232">
    <property type="protein sequence ID" value="QEW03806.1"/>
    <property type="molecule type" value="Genomic_DNA"/>
</dbReference>
<dbReference type="Proteomes" id="UP000325516">
    <property type="component" value="Chromosome"/>
</dbReference>
<sequence length="614" mass="65037">MADDRRDGVHRPDPRVPDAHDGPRHEFRAKGPRQPGSLTVPPTSDQRALATALAAMDDAALSELLAVRHAPPAAPWRDLYDVAAALLEPTSIARGLTALPYFPARALTRAVAEGTMVLAGDRAELVASALVDAEGRPYAAVAVSVRDREAPVERTARTDRSTTAEEDAAAAERAFTSAASLADILLRALTEPLTRIGNGALGAGDRRELVESGAVPDGDTADLLVGFAATTGLLHPEEKAWLVTPAGRSWVGSPTLERWMTAADRLREALPGGLRTPDGGWIPAALWVDAYPFDTAWPSHAGVWRARAVTWGLLTPAGGEPPWAAPLAAGAAADGPALGAFLPPEVDRVYLQNDLTAIAPGPLAPHLDVRLRSMAVRESHAQASSYRFSADTIAAAITAGETADSLRSFLSELSLTGVPQPLEYVLTRTADRHGLLRVGRDPVAGRTRVTSDDPGALETVAVDQALRALGLIRHGGALVSRVGEETVFWALADARYPVVAVDETGMPRRLDRARLAPQLPAPAALQRYADLLVRVRAGSESDDADAAWLERELDSAVRARSVVDVVVRLPDGSTRTFRLEATGLGGGRLRGRDRGADVERTLPLSSIASVHPVI</sequence>
<keyword evidence="4" id="KW-1185">Reference proteome</keyword>
<feature type="region of interest" description="Disordered" evidence="1">
    <location>
        <begin position="1"/>
        <end position="44"/>
    </location>
</feature>
<organism evidence="3 4">
    <name type="scientific">Microbacterium lushaniae</name>
    <dbReference type="NCBI Taxonomy" id="2614639"/>
    <lineage>
        <taxon>Bacteria</taxon>
        <taxon>Bacillati</taxon>
        <taxon>Actinomycetota</taxon>
        <taxon>Actinomycetes</taxon>
        <taxon>Micrococcales</taxon>
        <taxon>Microbacteriaceae</taxon>
        <taxon>Microbacterium</taxon>
    </lineage>
</organism>
<accession>A0A5J6L5Y1</accession>
<gene>
    <name evidence="3" type="ORF">F6J85_12380</name>
</gene>
<dbReference type="AlphaFoldDB" id="A0A5J6L5Y1"/>
<evidence type="ECO:0000256" key="1">
    <source>
        <dbReference type="SAM" id="MobiDB-lite"/>
    </source>
</evidence>
<name>A0A5J6L5Y1_9MICO</name>